<sequence>MLRAAAFIATAMVAGTASPASAEPSCKVPPGWSTIVQTEAKYIVFGELHGTSQSPAMVGNIACALAGKGESVLVAVEMEASANDALQRVWQDAGQDFQDRLISDMPGWRGRDDGVASQALLGMLSMLHDRYRAGARLRVVAFNGMHDDRQRRRLAHLPVHGPHEAAQAENILNAAQAAPYDHVLILVGSMHARRIPVSWAGTSYRPMRMHLPSDTVSLRMTYSGGDAWNCQVSGQHSAGEPIAESDIDCGPHPVRGDWHAEGVPRISLGALPKGRFDLTEAFDGQYFVGAITASTPAAAISDEPETESRFGGR</sequence>
<evidence type="ECO:0008006" key="4">
    <source>
        <dbReference type="Google" id="ProtNLM"/>
    </source>
</evidence>
<protein>
    <recommendedName>
        <fullName evidence="4">Haem-binding uptake Tiki superfamily ChaN domain-containing protein</fullName>
    </recommendedName>
</protein>
<proteinExistence type="predicted"/>
<dbReference type="AlphaFoldDB" id="A0A8T4IAU2"/>
<dbReference type="RefSeq" id="WP_284052518.1">
    <property type="nucleotide sequence ID" value="NZ_JAGRQC010000001.1"/>
</dbReference>
<dbReference type="Proteomes" id="UP000676996">
    <property type="component" value="Unassembled WGS sequence"/>
</dbReference>
<feature type="signal peptide" evidence="1">
    <location>
        <begin position="1"/>
        <end position="22"/>
    </location>
</feature>
<evidence type="ECO:0000313" key="2">
    <source>
        <dbReference type="EMBL" id="MBR0551232.1"/>
    </source>
</evidence>
<keyword evidence="1" id="KW-0732">Signal</keyword>
<evidence type="ECO:0000256" key="1">
    <source>
        <dbReference type="SAM" id="SignalP"/>
    </source>
</evidence>
<organism evidence="2 3">
    <name type="scientific">Stakelama marina</name>
    <dbReference type="NCBI Taxonomy" id="2826939"/>
    <lineage>
        <taxon>Bacteria</taxon>
        <taxon>Pseudomonadati</taxon>
        <taxon>Pseudomonadota</taxon>
        <taxon>Alphaproteobacteria</taxon>
        <taxon>Sphingomonadales</taxon>
        <taxon>Sphingomonadaceae</taxon>
        <taxon>Stakelama</taxon>
    </lineage>
</organism>
<feature type="chain" id="PRO_5035901391" description="Haem-binding uptake Tiki superfamily ChaN domain-containing protein" evidence="1">
    <location>
        <begin position="23"/>
        <end position="313"/>
    </location>
</feature>
<dbReference type="EMBL" id="JAGRQC010000001">
    <property type="protein sequence ID" value="MBR0551232.1"/>
    <property type="molecule type" value="Genomic_DNA"/>
</dbReference>
<comment type="caution">
    <text evidence="2">The sequence shown here is derived from an EMBL/GenBank/DDBJ whole genome shotgun (WGS) entry which is preliminary data.</text>
</comment>
<gene>
    <name evidence="2" type="ORF">J7S20_01790</name>
</gene>
<accession>A0A8T4IAU2</accession>
<name>A0A8T4IAU2_9SPHN</name>
<keyword evidence="3" id="KW-1185">Reference proteome</keyword>
<evidence type="ECO:0000313" key="3">
    <source>
        <dbReference type="Proteomes" id="UP000676996"/>
    </source>
</evidence>
<reference evidence="2" key="1">
    <citation type="submission" date="2021-04" db="EMBL/GenBank/DDBJ databases">
        <title>Ouciella asimina sp. nov., isolated from the surface seawater in the hydrothermal field of Okinawa Trough.</title>
        <authorList>
            <person name="Shuang W."/>
        </authorList>
    </citation>
    <scope>NUCLEOTIDE SEQUENCE</scope>
    <source>
        <strain evidence="2">LXI357</strain>
    </source>
</reference>